<keyword evidence="3 6" id="KW-0479">Metal-binding</keyword>
<evidence type="ECO:0000256" key="5">
    <source>
        <dbReference type="ARBA" id="ARBA00023004"/>
    </source>
</evidence>
<keyword evidence="10" id="KW-1185">Reference proteome</keyword>
<feature type="domain" description="Cytochrome c" evidence="8">
    <location>
        <begin position="69"/>
        <end position="154"/>
    </location>
</feature>
<dbReference type="PROSITE" id="PS51007">
    <property type="entry name" value="CYTC"/>
    <property type="match status" value="1"/>
</dbReference>
<gene>
    <name evidence="9" type="ORF">LV83_01090</name>
</gene>
<keyword evidence="7" id="KW-0732">Signal</keyword>
<organism evidence="9 10">
    <name type="scientific">Algoriphagus yeomjeoni</name>
    <dbReference type="NCBI Taxonomy" id="291403"/>
    <lineage>
        <taxon>Bacteria</taxon>
        <taxon>Pseudomonadati</taxon>
        <taxon>Bacteroidota</taxon>
        <taxon>Cytophagia</taxon>
        <taxon>Cytophagales</taxon>
        <taxon>Cyclobacteriaceae</taxon>
        <taxon>Algoriphagus</taxon>
    </lineage>
</organism>
<sequence length="155" mass="16581">MKTKTISKTAILVLAVMSFACGGGESSADKVESDKTPVEVEAAKPVPAIIEEPIVEEEQVEEVIEEQSTIALSGEQKIANSDCLSCHLVERKVIGPSFKEIAAEYKPTEDNITMLASKIINGGAGVWGEAAMSPHPALSEADAKEMVKYILSLYE</sequence>
<comment type="caution">
    <text evidence="9">The sequence shown here is derived from an EMBL/GenBank/DDBJ whole genome shotgun (WGS) entry which is preliminary data.</text>
</comment>
<feature type="chain" id="PRO_5016323530" evidence="7">
    <location>
        <begin position="23"/>
        <end position="155"/>
    </location>
</feature>
<dbReference type="InterPro" id="IPR009056">
    <property type="entry name" value="Cyt_c-like_dom"/>
</dbReference>
<dbReference type="GO" id="GO:0020037">
    <property type="term" value="F:heme binding"/>
    <property type="evidence" value="ECO:0007669"/>
    <property type="project" value="InterPro"/>
</dbReference>
<dbReference type="GO" id="GO:0009055">
    <property type="term" value="F:electron transfer activity"/>
    <property type="evidence" value="ECO:0007669"/>
    <property type="project" value="InterPro"/>
</dbReference>
<dbReference type="AlphaFoldDB" id="A0A327PSV4"/>
<evidence type="ECO:0000256" key="6">
    <source>
        <dbReference type="PIRSR" id="PIRSR602324-1"/>
    </source>
</evidence>
<name>A0A327PSV4_9BACT</name>
<feature type="binding site" description="covalent" evidence="6">
    <location>
        <position position="132"/>
    </location>
    <ligand>
        <name>heme c</name>
        <dbReference type="ChEBI" id="CHEBI:61717"/>
    </ligand>
</feature>
<dbReference type="GO" id="GO:0005506">
    <property type="term" value="F:iron ion binding"/>
    <property type="evidence" value="ECO:0007669"/>
    <property type="project" value="InterPro"/>
</dbReference>
<evidence type="ECO:0000256" key="7">
    <source>
        <dbReference type="SAM" id="SignalP"/>
    </source>
</evidence>
<dbReference type="RefSeq" id="WP_170124556.1">
    <property type="nucleotide sequence ID" value="NZ_QLLK01000002.1"/>
</dbReference>
<dbReference type="SUPFAM" id="SSF46626">
    <property type="entry name" value="Cytochrome c"/>
    <property type="match status" value="1"/>
</dbReference>
<reference evidence="9 10" key="1">
    <citation type="submission" date="2018-06" db="EMBL/GenBank/DDBJ databases">
        <title>Genomic Encyclopedia of Archaeal and Bacterial Type Strains, Phase II (KMG-II): from individual species to whole genera.</title>
        <authorList>
            <person name="Goeker M."/>
        </authorList>
    </citation>
    <scope>NUCLEOTIDE SEQUENCE [LARGE SCALE GENOMIC DNA]</scope>
    <source>
        <strain evidence="9 10">DSM 23446</strain>
    </source>
</reference>
<evidence type="ECO:0000256" key="2">
    <source>
        <dbReference type="ARBA" id="ARBA00022617"/>
    </source>
</evidence>
<dbReference type="Proteomes" id="UP000249610">
    <property type="component" value="Unassembled WGS sequence"/>
</dbReference>
<evidence type="ECO:0000256" key="4">
    <source>
        <dbReference type="ARBA" id="ARBA00022982"/>
    </source>
</evidence>
<proteinExistence type="predicted"/>
<keyword evidence="4" id="KW-0249">Electron transport</keyword>
<dbReference type="Pfam" id="PF00034">
    <property type="entry name" value="Cytochrom_C"/>
    <property type="match status" value="1"/>
</dbReference>
<dbReference type="PROSITE" id="PS51257">
    <property type="entry name" value="PROKAR_LIPOPROTEIN"/>
    <property type="match status" value="1"/>
</dbReference>
<feature type="binding site" description="axial binding residue" evidence="6">
    <location>
        <position position="83"/>
    </location>
    <ligand>
        <name>heme c</name>
        <dbReference type="ChEBI" id="CHEBI:61717"/>
    </ligand>
    <ligandPart>
        <name>Fe</name>
        <dbReference type="ChEBI" id="CHEBI:18248"/>
    </ligandPart>
</feature>
<evidence type="ECO:0000256" key="3">
    <source>
        <dbReference type="ARBA" id="ARBA00022723"/>
    </source>
</evidence>
<feature type="binding site" description="covalent" evidence="6">
    <location>
        <position position="87"/>
    </location>
    <ligand>
        <name>heme c</name>
        <dbReference type="ChEBI" id="CHEBI:61717"/>
    </ligand>
</feature>
<evidence type="ECO:0000313" key="10">
    <source>
        <dbReference type="Proteomes" id="UP000249610"/>
    </source>
</evidence>
<feature type="signal peptide" evidence="7">
    <location>
        <begin position="1"/>
        <end position="22"/>
    </location>
</feature>
<evidence type="ECO:0000259" key="8">
    <source>
        <dbReference type="PROSITE" id="PS51007"/>
    </source>
</evidence>
<evidence type="ECO:0000313" key="9">
    <source>
        <dbReference type="EMBL" id="RAI94182.1"/>
    </source>
</evidence>
<keyword evidence="1" id="KW-0813">Transport</keyword>
<keyword evidence="5 6" id="KW-0408">Iron</keyword>
<dbReference type="InterPro" id="IPR036909">
    <property type="entry name" value="Cyt_c-like_dom_sf"/>
</dbReference>
<protein>
    <submittedName>
        <fullName evidence="9">Cytochrome c</fullName>
    </submittedName>
</protein>
<dbReference type="EMBL" id="QLLK01000002">
    <property type="protein sequence ID" value="RAI94182.1"/>
    <property type="molecule type" value="Genomic_DNA"/>
</dbReference>
<dbReference type="InterPro" id="IPR002324">
    <property type="entry name" value="Cyt_c_ID"/>
</dbReference>
<keyword evidence="2 6" id="KW-0349">Heme</keyword>
<dbReference type="PRINTS" id="PR00606">
    <property type="entry name" value="CYTCHROMECID"/>
</dbReference>
<comment type="PTM">
    <text evidence="6">Binds 1 heme c group covalently per subunit.</text>
</comment>
<dbReference type="Gene3D" id="1.10.760.10">
    <property type="entry name" value="Cytochrome c-like domain"/>
    <property type="match status" value="1"/>
</dbReference>
<accession>A0A327PSV4</accession>
<evidence type="ECO:0000256" key="1">
    <source>
        <dbReference type="ARBA" id="ARBA00022448"/>
    </source>
</evidence>